<gene>
    <name evidence="17" type="ORF">FB554_1789</name>
</gene>
<evidence type="ECO:0000256" key="5">
    <source>
        <dbReference type="ARBA" id="ARBA00022643"/>
    </source>
</evidence>
<dbReference type="Proteomes" id="UP000318336">
    <property type="component" value="Unassembled WGS sequence"/>
</dbReference>
<comment type="similarity">
    <text evidence="15">Belongs to the ribF family.</text>
</comment>
<evidence type="ECO:0000256" key="11">
    <source>
        <dbReference type="ARBA" id="ARBA00022840"/>
    </source>
</evidence>
<dbReference type="InterPro" id="IPR015864">
    <property type="entry name" value="FAD_synthase"/>
</dbReference>
<dbReference type="UniPathway" id="UPA00277">
    <property type="reaction ID" value="UER00407"/>
</dbReference>
<evidence type="ECO:0000256" key="13">
    <source>
        <dbReference type="ARBA" id="ARBA00047880"/>
    </source>
</evidence>
<dbReference type="FunFam" id="3.40.50.620:FF:000021">
    <property type="entry name" value="Riboflavin biosynthesis protein"/>
    <property type="match status" value="1"/>
</dbReference>
<keyword evidence="12" id="KW-0511">Multifunctional enzyme</keyword>
<dbReference type="PANTHER" id="PTHR22749:SF6">
    <property type="entry name" value="RIBOFLAVIN KINASE"/>
    <property type="match status" value="1"/>
</dbReference>
<dbReference type="InterPro" id="IPR004821">
    <property type="entry name" value="Cyt_trans-like"/>
</dbReference>
<keyword evidence="7 15" id="KW-0548">Nucleotidyltransferase</keyword>
<dbReference type="Gene3D" id="3.40.50.620">
    <property type="entry name" value="HUPs"/>
    <property type="match status" value="1"/>
</dbReference>
<dbReference type="EC" id="2.7.1.26" evidence="15"/>
<keyword evidence="6 15" id="KW-0808">Transferase</keyword>
<feature type="domain" description="Riboflavin kinase" evidence="16">
    <location>
        <begin position="182"/>
        <end position="314"/>
    </location>
</feature>
<keyword evidence="4 15" id="KW-0285">Flavoprotein</keyword>
<dbReference type="InterPro" id="IPR015865">
    <property type="entry name" value="Riboflavin_kinase_bac/euk"/>
</dbReference>
<dbReference type="SUPFAM" id="SSF52374">
    <property type="entry name" value="Nucleotidylyl transferase"/>
    <property type="match status" value="1"/>
</dbReference>
<keyword evidence="11 15" id="KW-0067">ATP-binding</keyword>
<dbReference type="GO" id="GO:0006747">
    <property type="term" value="P:FAD biosynthetic process"/>
    <property type="evidence" value="ECO:0007669"/>
    <property type="project" value="UniProtKB-UniRule"/>
</dbReference>
<comment type="function">
    <text evidence="1">Catalyzes the phosphorylation of riboflavin to FMN followed by the adenylation of FMN to FAD.</text>
</comment>
<dbReference type="RefSeq" id="WP_142005628.1">
    <property type="nucleotide sequence ID" value="NZ_CAJTBP010000001.1"/>
</dbReference>
<evidence type="ECO:0000256" key="1">
    <source>
        <dbReference type="ARBA" id="ARBA00002121"/>
    </source>
</evidence>
<dbReference type="Gene3D" id="2.40.30.30">
    <property type="entry name" value="Riboflavin kinase-like"/>
    <property type="match status" value="1"/>
</dbReference>
<dbReference type="AlphaFoldDB" id="A0A542XCU1"/>
<evidence type="ECO:0000256" key="6">
    <source>
        <dbReference type="ARBA" id="ARBA00022679"/>
    </source>
</evidence>
<evidence type="ECO:0000256" key="12">
    <source>
        <dbReference type="ARBA" id="ARBA00023268"/>
    </source>
</evidence>
<dbReference type="UniPathway" id="UPA00276">
    <property type="reaction ID" value="UER00406"/>
</dbReference>
<reference evidence="17 18" key="1">
    <citation type="submission" date="2019-06" db="EMBL/GenBank/DDBJ databases">
        <title>Sequencing the genomes of 1000 actinobacteria strains.</title>
        <authorList>
            <person name="Klenk H.-P."/>
        </authorList>
    </citation>
    <scope>NUCLEOTIDE SEQUENCE [LARGE SCALE GENOMIC DNA]</scope>
    <source>
        <strain evidence="17 18">DSM 24617</strain>
    </source>
</reference>
<organism evidence="17 18">
    <name type="scientific">Barrientosiimonas humi</name>
    <dbReference type="NCBI Taxonomy" id="999931"/>
    <lineage>
        <taxon>Bacteria</taxon>
        <taxon>Bacillati</taxon>
        <taxon>Actinomycetota</taxon>
        <taxon>Actinomycetes</taxon>
        <taxon>Micrococcales</taxon>
        <taxon>Dermacoccaceae</taxon>
        <taxon>Barrientosiimonas</taxon>
    </lineage>
</organism>
<evidence type="ECO:0000313" key="17">
    <source>
        <dbReference type="EMBL" id="TQL33638.1"/>
    </source>
</evidence>
<proteinExistence type="inferred from homology"/>
<dbReference type="GO" id="GO:0009398">
    <property type="term" value="P:FMN biosynthetic process"/>
    <property type="evidence" value="ECO:0007669"/>
    <property type="project" value="UniProtKB-UniRule"/>
</dbReference>
<dbReference type="PIRSF" id="PIRSF004491">
    <property type="entry name" value="FAD_Synth"/>
    <property type="match status" value="1"/>
</dbReference>
<keyword evidence="8 15" id="KW-0547">Nucleotide-binding</keyword>
<evidence type="ECO:0000256" key="7">
    <source>
        <dbReference type="ARBA" id="ARBA00022695"/>
    </source>
</evidence>
<dbReference type="Pfam" id="PF01687">
    <property type="entry name" value="Flavokinase"/>
    <property type="match status" value="1"/>
</dbReference>
<name>A0A542XCU1_9MICO</name>
<evidence type="ECO:0000256" key="8">
    <source>
        <dbReference type="ARBA" id="ARBA00022741"/>
    </source>
</evidence>
<dbReference type="PANTHER" id="PTHR22749">
    <property type="entry name" value="RIBOFLAVIN KINASE/FMN ADENYLYLTRANSFERASE"/>
    <property type="match status" value="1"/>
</dbReference>
<dbReference type="FunFam" id="2.40.30.30:FF:000003">
    <property type="entry name" value="Riboflavin biosynthesis protein"/>
    <property type="match status" value="1"/>
</dbReference>
<accession>A0A542XCU1</accession>
<dbReference type="InterPro" id="IPR002606">
    <property type="entry name" value="Riboflavin_kinase_bac"/>
</dbReference>
<comment type="caution">
    <text evidence="17">The sequence shown here is derived from an EMBL/GenBank/DDBJ whole genome shotgun (WGS) entry which is preliminary data.</text>
</comment>
<dbReference type="GO" id="GO:0003919">
    <property type="term" value="F:FMN adenylyltransferase activity"/>
    <property type="evidence" value="ECO:0007669"/>
    <property type="project" value="UniProtKB-UniRule"/>
</dbReference>
<dbReference type="InterPro" id="IPR014729">
    <property type="entry name" value="Rossmann-like_a/b/a_fold"/>
</dbReference>
<evidence type="ECO:0000256" key="14">
    <source>
        <dbReference type="ARBA" id="ARBA00049494"/>
    </source>
</evidence>
<comment type="catalytic activity">
    <reaction evidence="13 15">
        <text>riboflavin + ATP = FMN + ADP + H(+)</text>
        <dbReference type="Rhea" id="RHEA:14357"/>
        <dbReference type="ChEBI" id="CHEBI:15378"/>
        <dbReference type="ChEBI" id="CHEBI:30616"/>
        <dbReference type="ChEBI" id="CHEBI:57986"/>
        <dbReference type="ChEBI" id="CHEBI:58210"/>
        <dbReference type="ChEBI" id="CHEBI:456216"/>
        <dbReference type="EC" id="2.7.1.26"/>
    </reaction>
</comment>
<evidence type="ECO:0000256" key="3">
    <source>
        <dbReference type="ARBA" id="ARBA00005201"/>
    </source>
</evidence>
<dbReference type="GO" id="GO:0008531">
    <property type="term" value="F:riboflavin kinase activity"/>
    <property type="evidence" value="ECO:0007669"/>
    <property type="project" value="UniProtKB-UniRule"/>
</dbReference>
<evidence type="ECO:0000256" key="4">
    <source>
        <dbReference type="ARBA" id="ARBA00022630"/>
    </source>
</evidence>
<dbReference type="Pfam" id="PF06574">
    <property type="entry name" value="FAD_syn"/>
    <property type="match status" value="1"/>
</dbReference>
<keyword evidence="18" id="KW-1185">Reference proteome</keyword>
<dbReference type="NCBIfam" id="TIGR00125">
    <property type="entry name" value="cyt_tran_rel"/>
    <property type="match status" value="1"/>
</dbReference>
<comment type="pathway">
    <text evidence="3 15">Cofactor biosynthesis; FMN biosynthesis; FMN from riboflavin (ATP route): step 1/1.</text>
</comment>
<evidence type="ECO:0000256" key="15">
    <source>
        <dbReference type="PIRNR" id="PIRNR004491"/>
    </source>
</evidence>
<sequence>MLRLTDLSQVPADLGPTVVTLGNFDGVHRGHASVLRSVVEQARARDAKAVAVTFDPHPLEVLHPDRAPAQITALDDRVALLEQTGVDVVLVLRFDRELAAQTPEQFVKECFVDGLRARAVIVGKDTRFGVNNSGDIDTLRELGDKYAFEVLTLDDVGPGVRWSSTQVRRLLAEGRVEEVTEILGRRHRVRGVVVQGLQRGRELGFPTANLAQDARGLVPADGVYAGWLVRHDLAHDDPEHRMPAAVSVGTNPTFDNVERTVEAYVLDRTDLDLYDEHVSVEFVRRLRGNDRFDSIEALIEQIGRDVDQTREILAQEG</sequence>
<dbReference type="CDD" id="cd02064">
    <property type="entry name" value="FAD_synthetase_N"/>
    <property type="match status" value="1"/>
</dbReference>
<protein>
    <recommendedName>
        <fullName evidence="15">Riboflavin biosynthesis protein</fullName>
    </recommendedName>
    <domain>
        <recommendedName>
            <fullName evidence="15">Riboflavin kinase</fullName>
            <ecNumber evidence="15">2.7.1.26</ecNumber>
        </recommendedName>
        <alternativeName>
            <fullName evidence="15">Flavokinase</fullName>
        </alternativeName>
    </domain>
    <domain>
        <recommendedName>
            <fullName evidence="15">FMN adenylyltransferase</fullName>
            <ecNumber evidence="15">2.7.7.2</ecNumber>
        </recommendedName>
        <alternativeName>
            <fullName evidence="15">FAD pyrophosphorylase</fullName>
        </alternativeName>
        <alternativeName>
            <fullName evidence="15">FAD synthase</fullName>
        </alternativeName>
    </domain>
</protein>
<dbReference type="EMBL" id="VFOK01000001">
    <property type="protein sequence ID" value="TQL33638.1"/>
    <property type="molecule type" value="Genomic_DNA"/>
</dbReference>
<dbReference type="InterPro" id="IPR023468">
    <property type="entry name" value="Riboflavin_kinase"/>
</dbReference>
<evidence type="ECO:0000256" key="2">
    <source>
        <dbReference type="ARBA" id="ARBA00004726"/>
    </source>
</evidence>
<keyword evidence="9 15" id="KW-0418">Kinase</keyword>
<dbReference type="NCBIfam" id="NF004160">
    <property type="entry name" value="PRK05627.1-3"/>
    <property type="match status" value="1"/>
</dbReference>
<evidence type="ECO:0000313" key="18">
    <source>
        <dbReference type="Proteomes" id="UP000318336"/>
    </source>
</evidence>
<keyword evidence="10 15" id="KW-0274">FAD</keyword>
<dbReference type="SMART" id="SM00904">
    <property type="entry name" value="Flavokinase"/>
    <property type="match status" value="1"/>
</dbReference>
<evidence type="ECO:0000256" key="10">
    <source>
        <dbReference type="ARBA" id="ARBA00022827"/>
    </source>
</evidence>
<evidence type="ECO:0000259" key="16">
    <source>
        <dbReference type="SMART" id="SM00904"/>
    </source>
</evidence>
<dbReference type="GO" id="GO:0005524">
    <property type="term" value="F:ATP binding"/>
    <property type="evidence" value="ECO:0007669"/>
    <property type="project" value="UniProtKB-UniRule"/>
</dbReference>
<dbReference type="EC" id="2.7.7.2" evidence="15"/>
<evidence type="ECO:0000256" key="9">
    <source>
        <dbReference type="ARBA" id="ARBA00022777"/>
    </source>
</evidence>
<dbReference type="SUPFAM" id="SSF82114">
    <property type="entry name" value="Riboflavin kinase-like"/>
    <property type="match status" value="1"/>
</dbReference>
<dbReference type="InterPro" id="IPR023465">
    <property type="entry name" value="Riboflavin_kinase_dom_sf"/>
</dbReference>
<comment type="pathway">
    <text evidence="2 15">Cofactor biosynthesis; FAD biosynthesis; FAD from FMN: step 1/1.</text>
</comment>
<dbReference type="GO" id="GO:0009231">
    <property type="term" value="P:riboflavin biosynthetic process"/>
    <property type="evidence" value="ECO:0007669"/>
    <property type="project" value="InterPro"/>
</dbReference>
<dbReference type="NCBIfam" id="TIGR00083">
    <property type="entry name" value="ribF"/>
    <property type="match status" value="1"/>
</dbReference>
<keyword evidence="5 15" id="KW-0288">FMN</keyword>
<comment type="catalytic activity">
    <reaction evidence="14 15">
        <text>FMN + ATP + H(+) = FAD + diphosphate</text>
        <dbReference type="Rhea" id="RHEA:17237"/>
        <dbReference type="ChEBI" id="CHEBI:15378"/>
        <dbReference type="ChEBI" id="CHEBI:30616"/>
        <dbReference type="ChEBI" id="CHEBI:33019"/>
        <dbReference type="ChEBI" id="CHEBI:57692"/>
        <dbReference type="ChEBI" id="CHEBI:58210"/>
        <dbReference type="EC" id="2.7.7.2"/>
    </reaction>
</comment>
<dbReference type="OrthoDB" id="9803667at2"/>